<gene>
    <name evidence="2" type="ORF">FA13DRAFT_1793332</name>
</gene>
<reference evidence="2 3" key="1">
    <citation type="journal article" date="2019" name="Nat. Ecol. Evol.">
        <title>Megaphylogeny resolves global patterns of mushroom evolution.</title>
        <authorList>
            <person name="Varga T."/>
            <person name="Krizsan K."/>
            <person name="Foldi C."/>
            <person name="Dima B."/>
            <person name="Sanchez-Garcia M."/>
            <person name="Sanchez-Ramirez S."/>
            <person name="Szollosi G.J."/>
            <person name="Szarkandi J.G."/>
            <person name="Papp V."/>
            <person name="Albert L."/>
            <person name="Andreopoulos W."/>
            <person name="Angelini C."/>
            <person name="Antonin V."/>
            <person name="Barry K.W."/>
            <person name="Bougher N.L."/>
            <person name="Buchanan P."/>
            <person name="Buyck B."/>
            <person name="Bense V."/>
            <person name="Catcheside P."/>
            <person name="Chovatia M."/>
            <person name="Cooper J."/>
            <person name="Damon W."/>
            <person name="Desjardin D."/>
            <person name="Finy P."/>
            <person name="Geml J."/>
            <person name="Haridas S."/>
            <person name="Hughes K."/>
            <person name="Justo A."/>
            <person name="Karasinski D."/>
            <person name="Kautmanova I."/>
            <person name="Kiss B."/>
            <person name="Kocsube S."/>
            <person name="Kotiranta H."/>
            <person name="LaButti K.M."/>
            <person name="Lechner B.E."/>
            <person name="Liimatainen K."/>
            <person name="Lipzen A."/>
            <person name="Lukacs Z."/>
            <person name="Mihaltcheva S."/>
            <person name="Morgado L.N."/>
            <person name="Niskanen T."/>
            <person name="Noordeloos M.E."/>
            <person name="Ohm R.A."/>
            <person name="Ortiz-Santana B."/>
            <person name="Ovrebo C."/>
            <person name="Racz N."/>
            <person name="Riley R."/>
            <person name="Savchenko A."/>
            <person name="Shiryaev A."/>
            <person name="Soop K."/>
            <person name="Spirin V."/>
            <person name="Szebenyi C."/>
            <person name="Tomsovsky M."/>
            <person name="Tulloss R.E."/>
            <person name="Uehling J."/>
            <person name="Grigoriev I.V."/>
            <person name="Vagvolgyi C."/>
            <person name="Papp T."/>
            <person name="Martin F.M."/>
            <person name="Miettinen O."/>
            <person name="Hibbett D.S."/>
            <person name="Nagy L.G."/>
        </authorList>
    </citation>
    <scope>NUCLEOTIDE SEQUENCE [LARGE SCALE GENOMIC DNA]</scope>
    <source>
        <strain evidence="2 3">FP101781</strain>
    </source>
</reference>
<dbReference type="Gene3D" id="3.40.50.1820">
    <property type="entry name" value="alpha/beta hydrolase"/>
    <property type="match status" value="1"/>
</dbReference>
<feature type="domain" description="Dienelactone hydrolase" evidence="1">
    <location>
        <begin position="40"/>
        <end position="254"/>
    </location>
</feature>
<evidence type="ECO:0000259" key="1">
    <source>
        <dbReference type="Pfam" id="PF01738"/>
    </source>
</evidence>
<protein>
    <submittedName>
        <fullName evidence="2">Alpha/beta-hydrolase</fullName>
    </submittedName>
</protein>
<organism evidence="2 3">
    <name type="scientific">Coprinellus micaceus</name>
    <name type="common">Glistening ink-cap mushroom</name>
    <name type="synonym">Coprinus micaceus</name>
    <dbReference type="NCBI Taxonomy" id="71717"/>
    <lineage>
        <taxon>Eukaryota</taxon>
        <taxon>Fungi</taxon>
        <taxon>Dikarya</taxon>
        <taxon>Basidiomycota</taxon>
        <taxon>Agaricomycotina</taxon>
        <taxon>Agaricomycetes</taxon>
        <taxon>Agaricomycetidae</taxon>
        <taxon>Agaricales</taxon>
        <taxon>Agaricineae</taxon>
        <taxon>Psathyrellaceae</taxon>
        <taxon>Coprinellus</taxon>
    </lineage>
</organism>
<dbReference type="STRING" id="71717.A0A4Y7T5E4"/>
<keyword evidence="2" id="KW-0378">Hydrolase</keyword>
<keyword evidence="3" id="KW-1185">Reference proteome</keyword>
<dbReference type="EMBL" id="QPFP01000028">
    <property type="protein sequence ID" value="TEB29241.1"/>
    <property type="molecule type" value="Genomic_DNA"/>
</dbReference>
<dbReference type="OrthoDB" id="1393670at2759"/>
<dbReference type="InterPro" id="IPR029058">
    <property type="entry name" value="AB_hydrolase_fold"/>
</dbReference>
<dbReference type="AlphaFoldDB" id="A0A4Y7T5E4"/>
<dbReference type="GO" id="GO:0016787">
    <property type="term" value="F:hydrolase activity"/>
    <property type="evidence" value="ECO:0007669"/>
    <property type="project" value="UniProtKB-KW"/>
</dbReference>
<dbReference type="Pfam" id="PF01738">
    <property type="entry name" value="DLH"/>
    <property type="match status" value="1"/>
</dbReference>
<comment type="caution">
    <text evidence="2">The sequence shown here is derived from an EMBL/GenBank/DDBJ whole genome shotgun (WGS) entry which is preliminary data.</text>
</comment>
<dbReference type="InterPro" id="IPR002925">
    <property type="entry name" value="Dienelactn_hydro"/>
</dbReference>
<dbReference type="SUPFAM" id="SSF53474">
    <property type="entry name" value="alpha/beta-Hydrolases"/>
    <property type="match status" value="1"/>
</dbReference>
<evidence type="ECO:0000313" key="3">
    <source>
        <dbReference type="Proteomes" id="UP000298030"/>
    </source>
</evidence>
<accession>A0A4Y7T5E4</accession>
<dbReference type="PANTHER" id="PTHR17630">
    <property type="entry name" value="DIENELACTONE HYDROLASE"/>
    <property type="match status" value="1"/>
</dbReference>
<dbReference type="Proteomes" id="UP000298030">
    <property type="component" value="Unassembled WGS sequence"/>
</dbReference>
<dbReference type="PANTHER" id="PTHR17630:SF44">
    <property type="entry name" value="PROTEIN AIM2"/>
    <property type="match status" value="1"/>
</dbReference>
<name>A0A4Y7T5E4_COPMI</name>
<proteinExistence type="predicted"/>
<evidence type="ECO:0000313" key="2">
    <source>
        <dbReference type="EMBL" id="TEB29241.1"/>
    </source>
</evidence>
<sequence length="257" mass="28250">MDSAPVTSPALAGPIGDCCVKTVQHAGQPHGNKVEIAGIPTYVTEPTSPTTGTEAKRVVLYFPDVFGPFYLNAQLLQDYYAAQGFYVLGIDYFFGDPVHLHLEEPGFDRPTWVAKSQKQAAEAVPKWIEGVQKIYGLGAKYSAVGYCFGAPYALEAAKNDKVVAVAFAHPSRLNENHFKQLTKPLLISAAEIDNAFSSESRRRAVDILIEKKATFHLQLFSGVAHGFATRGDIDIENTRWAKEESARSIANWLIRFS</sequence>